<dbReference type="EMBL" id="JBHRWO010000010">
    <property type="protein sequence ID" value="MFC3492951.1"/>
    <property type="molecule type" value="Genomic_DNA"/>
</dbReference>
<name>A0ABV7PWH4_9ACTN</name>
<sequence length="156" mass="17436">MNTYELQREHLVALITGDLEGAARLRARLGRDGEMPATEFMRAATAVCLEYRFGPGAGLGAGPIDYDELAAFMAELRRSGRTAEPPPDYLAVEAVVRSLYGETHLIEPLEKRQRSQAIFTALQHQVHRHPWIAANAAWVAERAKQTWSIWLLGRPT</sequence>
<keyword evidence="2" id="KW-1185">Reference proteome</keyword>
<dbReference type="Proteomes" id="UP001595712">
    <property type="component" value="Unassembled WGS sequence"/>
</dbReference>
<reference evidence="2" key="1">
    <citation type="journal article" date="2019" name="Int. J. Syst. Evol. Microbiol.">
        <title>The Global Catalogue of Microorganisms (GCM) 10K type strain sequencing project: providing services to taxonomists for standard genome sequencing and annotation.</title>
        <authorList>
            <consortium name="The Broad Institute Genomics Platform"/>
            <consortium name="The Broad Institute Genome Sequencing Center for Infectious Disease"/>
            <person name="Wu L."/>
            <person name="Ma J."/>
        </authorList>
    </citation>
    <scope>NUCLEOTIDE SEQUENCE [LARGE SCALE GENOMIC DNA]</scope>
    <source>
        <strain evidence="2">CGMCC 4.7396</strain>
    </source>
</reference>
<evidence type="ECO:0000313" key="1">
    <source>
        <dbReference type="EMBL" id="MFC3492951.1"/>
    </source>
</evidence>
<gene>
    <name evidence="1" type="ORF">ACFO8M_10695</name>
</gene>
<organism evidence="1 2">
    <name type="scientific">Glycomyces rhizosphaerae</name>
    <dbReference type="NCBI Taxonomy" id="2054422"/>
    <lineage>
        <taxon>Bacteria</taxon>
        <taxon>Bacillati</taxon>
        <taxon>Actinomycetota</taxon>
        <taxon>Actinomycetes</taxon>
        <taxon>Glycomycetales</taxon>
        <taxon>Glycomycetaceae</taxon>
        <taxon>Glycomyces</taxon>
    </lineage>
</organism>
<accession>A0ABV7PWH4</accession>
<protein>
    <submittedName>
        <fullName evidence="1">Uncharacterized protein</fullName>
    </submittedName>
</protein>
<proteinExistence type="predicted"/>
<dbReference type="RefSeq" id="WP_387974479.1">
    <property type="nucleotide sequence ID" value="NZ_JBHRWO010000010.1"/>
</dbReference>
<comment type="caution">
    <text evidence="1">The sequence shown here is derived from an EMBL/GenBank/DDBJ whole genome shotgun (WGS) entry which is preliminary data.</text>
</comment>
<evidence type="ECO:0000313" key="2">
    <source>
        <dbReference type="Proteomes" id="UP001595712"/>
    </source>
</evidence>